<evidence type="ECO:0000256" key="2">
    <source>
        <dbReference type="ARBA" id="ARBA00022448"/>
    </source>
</evidence>
<dbReference type="InterPro" id="IPR027417">
    <property type="entry name" value="P-loop_NTPase"/>
</dbReference>
<name>A0ABN1GJH5_9ACTN</name>
<evidence type="ECO:0000256" key="6">
    <source>
        <dbReference type="ARBA" id="ARBA00022967"/>
    </source>
</evidence>
<evidence type="ECO:0000256" key="4">
    <source>
        <dbReference type="ARBA" id="ARBA00022741"/>
    </source>
</evidence>
<protein>
    <submittedName>
        <fullName evidence="11">Daunorubicin resistance protein DrrA family ABC transporter ATP-binding protein</fullName>
    </submittedName>
</protein>
<keyword evidence="3" id="KW-1003">Cell membrane</keyword>
<evidence type="ECO:0000259" key="10">
    <source>
        <dbReference type="PROSITE" id="PS50893"/>
    </source>
</evidence>
<dbReference type="PROSITE" id="PS50893">
    <property type="entry name" value="ABC_TRANSPORTER_2"/>
    <property type="match status" value="1"/>
</dbReference>
<evidence type="ECO:0000313" key="11">
    <source>
        <dbReference type="EMBL" id="GAA0612828.1"/>
    </source>
</evidence>
<dbReference type="InterPro" id="IPR017871">
    <property type="entry name" value="ABC_transporter-like_CS"/>
</dbReference>
<dbReference type="SMART" id="SM00382">
    <property type="entry name" value="AAA"/>
    <property type="match status" value="1"/>
</dbReference>
<dbReference type="InterPro" id="IPR050763">
    <property type="entry name" value="ABC_transporter_ATP-binding"/>
</dbReference>
<keyword evidence="8" id="KW-0046">Antibiotic resistance</keyword>
<keyword evidence="2" id="KW-0813">Transport</keyword>
<evidence type="ECO:0000256" key="5">
    <source>
        <dbReference type="ARBA" id="ARBA00022840"/>
    </source>
</evidence>
<keyword evidence="6" id="KW-1278">Translocase</keyword>
<evidence type="ECO:0000313" key="12">
    <source>
        <dbReference type="Proteomes" id="UP001500957"/>
    </source>
</evidence>
<comment type="caution">
    <text evidence="11">The sequence shown here is derived from an EMBL/GenBank/DDBJ whole genome shotgun (WGS) entry which is preliminary data.</text>
</comment>
<evidence type="ECO:0000256" key="8">
    <source>
        <dbReference type="ARBA" id="ARBA00023251"/>
    </source>
</evidence>
<dbReference type="RefSeq" id="WP_344602941.1">
    <property type="nucleotide sequence ID" value="NZ_BAAAHE010000009.1"/>
</dbReference>
<dbReference type="Pfam" id="PF13732">
    <property type="entry name" value="DrrA1-3_C"/>
    <property type="match status" value="1"/>
</dbReference>
<gene>
    <name evidence="11" type="ORF">GCM10009547_13460</name>
</gene>
<dbReference type="NCBIfam" id="TIGR01188">
    <property type="entry name" value="drrA"/>
    <property type="match status" value="1"/>
</dbReference>
<evidence type="ECO:0000256" key="1">
    <source>
        <dbReference type="ARBA" id="ARBA00004413"/>
    </source>
</evidence>
<comment type="subcellular location">
    <subcellularLocation>
        <location evidence="1">Cell membrane</location>
        <topology evidence="1">Peripheral membrane protein</topology>
        <orientation evidence="1">Cytoplasmic side</orientation>
    </subcellularLocation>
</comment>
<keyword evidence="12" id="KW-1185">Reference proteome</keyword>
<dbReference type="GO" id="GO:0005524">
    <property type="term" value="F:ATP binding"/>
    <property type="evidence" value="ECO:0007669"/>
    <property type="project" value="UniProtKB-KW"/>
</dbReference>
<feature type="domain" description="ABC transporter" evidence="10">
    <location>
        <begin position="5"/>
        <end position="235"/>
    </location>
</feature>
<proteinExistence type="inferred from homology"/>
<dbReference type="InterPro" id="IPR003593">
    <property type="entry name" value="AAA+_ATPase"/>
</dbReference>
<dbReference type="InterPro" id="IPR005894">
    <property type="entry name" value="DrrA"/>
</dbReference>
<sequence length="311" mass="33183">MANAVVVEGLVKHYGQARALDGLDLEVAEGTALGLLGPNGAGKTTTVKILTTLLRPDAGRVQVAGIDVLREPAAVRRRIGLAGQFAALDYTLTARENLQMFGRLYRLGRRQADKRADLLLERFRLTDVAGQPVKTFSGGMARRLDLASALVATPKVLFMDEPTTGLDPVSRLDLWDLLAELVRGGTTLLLTTQYLEEADRLADRIAVVDRGHVIASGTPDELKRQVGGDRVDVRLTDVTQMEQAVTALRELAAGDPVVDEAGGTVGVPAAGDASAAIAGIVRVLDRHGIAMQDISVHRPTLDDVFVAVTSR</sequence>
<dbReference type="Pfam" id="PF00005">
    <property type="entry name" value="ABC_tran"/>
    <property type="match status" value="1"/>
</dbReference>
<dbReference type="Proteomes" id="UP001500957">
    <property type="component" value="Unassembled WGS sequence"/>
</dbReference>
<keyword evidence="4" id="KW-0547">Nucleotide-binding</keyword>
<keyword evidence="5 11" id="KW-0067">ATP-binding</keyword>
<keyword evidence="7" id="KW-0472">Membrane</keyword>
<dbReference type="InterPro" id="IPR025302">
    <property type="entry name" value="DrrA1/2-like_C"/>
</dbReference>
<dbReference type="SUPFAM" id="SSF52540">
    <property type="entry name" value="P-loop containing nucleoside triphosphate hydrolases"/>
    <property type="match status" value="1"/>
</dbReference>
<reference evidence="11 12" key="1">
    <citation type="journal article" date="2019" name="Int. J. Syst. Evol. Microbiol.">
        <title>The Global Catalogue of Microorganisms (GCM) 10K type strain sequencing project: providing services to taxonomists for standard genome sequencing and annotation.</title>
        <authorList>
            <consortium name="The Broad Institute Genomics Platform"/>
            <consortium name="The Broad Institute Genome Sequencing Center for Infectious Disease"/>
            <person name="Wu L."/>
            <person name="Ma J."/>
        </authorList>
    </citation>
    <scope>NUCLEOTIDE SEQUENCE [LARGE SCALE GENOMIC DNA]</scope>
    <source>
        <strain evidence="11 12">JCM 10671</strain>
    </source>
</reference>
<accession>A0ABN1GJH5</accession>
<evidence type="ECO:0000256" key="7">
    <source>
        <dbReference type="ARBA" id="ARBA00023136"/>
    </source>
</evidence>
<dbReference type="PANTHER" id="PTHR42711">
    <property type="entry name" value="ABC TRANSPORTER ATP-BINDING PROTEIN"/>
    <property type="match status" value="1"/>
</dbReference>
<dbReference type="EMBL" id="BAAAHE010000009">
    <property type="protein sequence ID" value="GAA0612828.1"/>
    <property type="molecule type" value="Genomic_DNA"/>
</dbReference>
<comment type="similarity">
    <text evidence="9">Belongs to the ABC transporter superfamily. Drug exporter-1 (DrugE1) (TC 3.A.1.105) family.</text>
</comment>
<dbReference type="InterPro" id="IPR003439">
    <property type="entry name" value="ABC_transporter-like_ATP-bd"/>
</dbReference>
<organism evidence="11 12">
    <name type="scientific">Sporichthya brevicatena</name>
    <dbReference type="NCBI Taxonomy" id="171442"/>
    <lineage>
        <taxon>Bacteria</taxon>
        <taxon>Bacillati</taxon>
        <taxon>Actinomycetota</taxon>
        <taxon>Actinomycetes</taxon>
        <taxon>Sporichthyales</taxon>
        <taxon>Sporichthyaceae</taxon>
        <taxon>Sporichthya</taxon>
    </lineage>
</organism>
<dbReference type="PROSITE" id="PS00211">
    <property type="entry name" value="ABC_TRANSPORTER_1"/>
    <property type="match status" value="1"/>
</dbReference>
<dbReference type="PANTHER" id="PTHR42711:SF19">
    <property type="entry name" value="DOXORUBICIN RESISTANCE ATP-BINDING PROTEIN DRRA"/>
    <property type="match status" value="1"/>
</dbReference>
<evidence type="ECO:0000256" key="9">
    <source>
        <dbReference type="ARBA" id="ARBA00049985"/>
    </source>
</evidence>
<evidence type="ECO:0000256" key="3">
    <source>
        <dbReference type="ARBA" id="ARBA00022475"/>
    </source>
</evidence>
<dbReference type="Gene3D" id="3.40.50.300">
    <property type="entry name" value="P-loop containing nucleotide triphosphate hydrolases"/>
    <property type="match status" value="1"/>
</dbReference>